<dbReference type="PANTHER" id="PTHR43085">
    <property type="entry name" value="HEXOKINASE FAMILY MEMBER"/>
    <property type="match status" value="1"/>
</dbReference>
<name>A0ABM5N1V6_EMTOG</name>
<evidence type="ECO:0000313" key="6">
    <source>
        <dbReference type="Proteomes" id="UP000002875"/>
    </source>
</evidence>
<evidence type="ECO:0000256" key="3">
    <source>
        <dbReference type="ARBA" id="ARBA00022777"/>
    </source>
</evidence>
<reference evidence="5 6" key="1">
    <citation type="submission" date="2011-07" db="EMBL/GenBank/DDBJ databases">
        <title>The complete genome of chromosome of Emticicia oligotrophica DSM 17448.</title>
        <authorList>
            <consortium name="US DOE Joint Genome Institute (JGI-PGF)"/>
            <person name="Lucas S."/>
            <person name="Han J."/>
            <person name="Lapidus A."/>
            <person name="Bruce D."/>
            <person name="Goodwin L."/>
            <person name="Pitluck S."/>
            <person name="Peters L."/>
            <person name="Kyrpides N."/>
            <person name="Mavromatis K."/>
            <person name="Ivanova N."/>
            <person name="Ovchinnikova G."/>
            <person name="Teshima H."/>
            <person name="Detter J.C."/>
            <person name="Tapia R."/>
            <person name="Han C."/>
            <person name="Land M."/>
            <person name="Hauser L."/>
            <person name="Markowitz V."/>
            <person name="Cheng J.-F."/>
            <person name="Hugenholtz P."/>
            <person name="Woyke T."/>
            <person name="Wu D."/>
            <person name="Tindall B."/>
            <person name="Pomrenke H."/>
            <person name="Brambilla E."/>
            <person name="Klenk H.-P."/>
            <person name="Eisen J.A."/>
        </authorList>
    </citation>
    <scope>NUCLEOTIDE SEQUENCE [LARGE SCALE GENOMIC DNA]</scope>
    <source>
        <strain evidence="5 6">DSM 17448</strain>
    </source>
</reference>
<accession>A0ABM5N1V6</accession>
<evidence type="ECO:0000313" key="5">
    <source>
        <dbReference type="EMBL" id="AFK03437.1"/>
    </source>
</evidence>
<protein>
    <submittedName>
        <fullName evidence="5">PfkB domain protein</fullName>
    </submittedName>
</protein>
<gene>
    <name evidence="5" type="ordered locus">Emtol_2299</name>
</gene>
<feature type="domain" description="Carbohydrate kinase PfkB" evidence="4">
    <location>
        <begin position="13"/>
        <end position="303"/>
    </location>
</feature>
<dbReference type="Gene3D" id="3.40.1190.30">
    <property type="match status" value="1"/>
</dbReference>
<evidence type="ECO:0000256" key="2">
    <source>
        <dbReference type="ARBA" id="ARBA00022679"/>
    </source>
</evidence>
<keyword evidence="6" id="KW-1185">Reference proteome</keyword>
<evidence type="ECO:0000256" key="1">
    <source>
        <dbReference type="ARBA" id="ARBA00010688"/>
    </source>
</evidence>
<keyword evidence="2" id="KW-0808">Transferase</keyword>
<proteinExistence type="inferred from homology"/>
<dbReference type="Gene3D" id="3.40.1620.20">
    <property type="match status" value="1"/>
</dbReference>
<dbReference type="Gene3D" id="6.10.140.490">
    <property type="match status" value="1"/>
</dbReference>
<dbReference type="CDD" id="cd01167">
    <property type="entry name" value="bac_FRK"/>
    <property type="match status" value="1"/>
</dbReference>
<dbReference type="InterPro" id="IPR011611">
    <property type="entry name" value="PfkB_dom"/>
</dbReference>
<dbReference type="EMBL" id="CP002961">
    <property type="protein sequence ID" value="AFK03437.1"/>
    <property type="molecule type" value="Genomic_DNA"/>
</dbReference>
<dbReference type="InterPro" id="IPR050306">
    <property type="entry name" value="PfkB_Carbo_kinase"/>
</dbReference>
<dbReference type="PANTHER" id="PTHR43085:SF57">
    <property type="entry name" value="CARBOHYDRATE KINASE PFKB DOMAIN-CONTAINING PROTEIN"/>
    <property type="match status" value="1"/>
</dbReference>
<evidence type="ECO:0000259" key="4">
    <source>
        <dbReference type="Pfam" id="PF00294"/>
    </source>
</evidence>
<dbReference type="SUPFAM" id="SSF53613">
    <property type="entry name" value="Ribokinase-like"/>
    <property type="match status" value="1"/>
</dbReference>
<keyword evidence="3" id="KW-0418">Kinase</keyword>
<comment type="similarity">
    <text evidence="1">Belongs to the carbohydrate kinase PfkB family.</text>
</comment>
<organism evidence="5 6">
    <name type="scientific">Emticicia oligotrophica (strain DSM 17448 / CIP 109782 / MTCC 6937 / GPTSA100-15)</name>
    <dbReference type="NCBI Taxonomy" id="929562"/>
    <lineage>
        <taxon>Bacteria</taxon>
        <taxon>Pseudomonadati</taxon>
        <taxon>Bacteroidota</taxon>
        <taxon>Cytophagia</taxon>
        <taxon>Cytophagales</taxon>
        <taxon>Leadbetterellaceae</taxon>
        <taxon>Emticicia</taxon>
    </lineage>
</organism>
<dbReference type="InterPro" id="IPR029056">
    <property type="entry name" value="Ribokinase-like"/>
</dbReference>
<dbReference type="Pfam" id="PF00294">
    <property type="entry name" value="PfkB"/>
    <property type="match status" value="1"/>
</dbReference>
<sequence>MQKLYPMTRKYALLAVGELLADFIGTELAEDISTTDRFQRFQGGSPSNLAANMARLGNPTAIVSCVGKDSLGKYLIAKVKETGVDITHVAIDEQEPSSIVVVARSKGTPDFIAYRTADRMIRPEHISDELLSESAVFHTTCFALSQNPAQSTIVEAAQRANKLGCQLSIDLNYAPSIWPDRNEAMQIIAAYLKNGALAKMSEDDAERLYGRVIEPQEAIADLHRMGASVVCFTMGGRGSIISYENGKQKLQMAARKIEVVDATGAGDSYWSGFLTAFLEGKDIETCANAGANIAVLKLTTMGPLPAKVNREILYTPTP</sequence>
<dbReference type="Proteomes" id="UP000002875">
    <property type="component" value="Chromosome"/>
</dbReference>